<feature type="domain" description="Glycoside hydrolase family 2 catalytic" evidence="2">
    <location>
        <begin position="148"/>
        <end position="254"/>
    </location>
</feature>
<comment type="caution">
    <text evidence="3">The sequence shown here is derived from an EMBL/GenBank/DDBJ whole genome shotgun (WGS) entry which is preliminary data.</text>
</comment>
<gene>
    <name evidence="3" type="ORF">H8S67_01525</name>
</gene>
<dbReference type="SUPFAM" id="SSF51445">
    <property type="entry name" value="(Trans)glycosidases"/>
    <property type="match status" value="1"/>
</dbReference>
<dbReference type="InterPro" id="IPR017853">
    <property type="entry name" value="GH"/>
</dbReference>
<dbReference type="Gene3D" id="3.20.20.80">
    <property type="entry name" value="Glycosidases"/>
    <property type="match status" value="1"/>
</dbReference>
<dbReference type="EMBL" id="JACOOE010000001">
    <property type="protein sequence ID" value="MBC5603356.1"/>
    <property type="molecule type" value="Genomic_DNA"/>
</dbReference>
<evidence type="ECO:0000313" key="4">
    <source>
        <dbReference type="Proteomes" id="UP000600600"/>
    </source>
</evidence>
<feature type="compositionally biased region" description="Acidic residues" evidence="1">
    <location>
        <begin position="41"/>
        <end position="52"/>
    </location>
</feature>
<dbReference type="Pfam" id="PF02836">
    <property type="entry name" value="Glyco_hydro_2_C"/>
    <property type="match status" value="1"/>
</dbReference>
<keyword evidence="4" id="KW-1185">Reference proteome</keyword>
<feature type="region of interest" description="Disordered" evidence="1">
    <location>
        <begin position="30"/>
        <end position="55"/>
    </location>
</feature>
<dbReference type="InterPro" id="IPR006103">
    <property type="entry name" value="Glyco_hydro_2_cat"/>
</dbReference>
<organism evidence="3 4">
    <name type="scientific">Bacteroides difficilis</name>
    <dbReference type="NCBI Taxonomy" id="2763021"/>
    <lineage>
        <taxon>Bacteria</taxon>
        <taxon>Pseudomonadati</taxon>
        <taxon>Bacteroidota</taxon>
        <taxon>Bacteroidia</taxon>
        <taxon>Bacteroidales</taxon>
        <taxon>Bacteroidaceae</taxon>
        <taxon>Bacteroides</taxon>
    </lineage>
</organism>
<proteinExistence type="predicted"/>
<protein>
    <recommendedName>
        <fullName evidence="2">Glycoside hydrolase family 2 catalytic domain-containing protein</fullName>
    </recommendedName>
</protein>
<dbReference type="Proteomes" id="UP000600600">
    <property type="component" value="Unassembled WGS sequence"/>
</dbReference>
<name>A0ABR7C6B3_9BACE</name>
<sequence>MRIRNIFIGMLLAGIGSFYCACNEEYSEYETPVTQPGGDDTGGDDETGDEGELPPLDLSKDYTVASIGASPSIVTLSQTVSTVNGKPFLPLALYGVEIEDMSKVKELGFNLVHTYHTRDEGKTEADWIEYMDAAQRNGLMVFFNLDGATLDAVKEAKIKKMVQCVKNHPALYVWYLADEPYKDKISPSTLKKMYDWIKKEDPHHPIISSNWELGTFKDCCDLDMRQLYDGVPFRLTPDLTKYLEGNAKYNKPWLVILNAYDSCWGANVEKPVNPTSTFSKLAEAGYKDGDPVWEAEKALWQPFLNDLEHPEAHGFTVSAAFPNTGEEIRGSFYWAFVHGSNGLFYWLWANPETPLNLRWGWYTVFHQSRLRAAIQKTINELGELSKFLVDPSKNSITFYDETYPGIYVWSKIVDKRRIVIILNETGSSFNSPVDLSGLYITSRKLRVYNEDDRVIKLDKNEFVDSFKKDEVHVYFVE</sequence>
<reference evidence="3 4" key="1">
    <citation type="submission" date="2020-08" db="EMBL/GenBank/DDBJ databases">
        <title>Genome public.</title>
        <authorList>
            <person name="Liu C."/>
            <person name="Sun Q."/>
        </authorList>
    </citation>
    <scope>NUCLEOTIDE SEQUENCE [LARGE SCALE GENOMIC DNA]</scope>
    <source>
        <strain evidence="3 4">M27</strain>
    </source>
</reference>
<dbReference type="RefSeq" id="WP_186966162.1">
    <property type="nucleotide sequence ID" value="NZ_JACOOE010000001.1"/>
</dbReference>
<accession>A0ABR7C6B3</accession>
<evidence type="ECO:0000313" key="3">
    <source>
        <dbReference type="EMBL" id="MBC5603356.1"/>
    </source>
</evidence>
<evidence type="ECO:0000259" key="2">
    <source>
        <dbReference type="Pfam" id="PF02836"/>
    </source>
</evidence>
<evidence type="ECO:0000256" key="1">
    <source>
        <dbReference type="SAM" id="MobiDB-lite"/>
    </source>
</evidence>